<dbReference type="PANTHER" id="PTHR33516:SF2">
    <property type="entry name" value="LEXA REPRESSOR-RELATED"/>
    <property type="match status" value="1"/>
</dbReference>
<keyword evidence="10 12" id="KW-0234">DNA repair</keyword>
<dbReference type="HAMAP" id="MF_00015">
    <property type="entry name" value="LexA"/>
    <property type="match status" value="1"/>
</dbReference>
<keyword evidence="5 12" id="KW-0378">Hydrolase</keyword>
<dbReference type="InterPro" id="IPR036286">
    <property type="entry name" value="LexA/Signal_pep-like_sf"/>
</dbReference>
<dbReference type="InterPro" id="IPR036390">
    <property type="entry name" value="WH_DNA-bd_sf"/>
</dbReference>
<evidence type="ECO:0000256" key="6">
    <source>
        <dbReference type="ARBA" id="ARBA00022813"/>
    </source>
</evidence>
<evidence type="ECO:0000313" key="16">
    <source>
        <dbReference type="EMBL" id="EFU80114.1"/>
    </source>
</evidence>
<dbReference type="CDD" id="cd06529">
    <property type="entry name" value="S24_LexA-like"/>
    <property type="match status" value="1"/>
</dbReference>
<evidence type="ECO:0000256" key="1">
    <source>
        <dbReference type="ARBA" id="ARBA00007484"/>
    </source>
</evidence>
<evidence type="ECO:0000256" key="9">
    <source>
        <dbReference type="ARBA" id="ARBA00023163"/>
    </source>
</evidence>
<gene>
    <name evidence="12 16" type="primary">lexA</name>
    <name evidence="16" type="ORF">HMPREF0388_1032</name>
</gene>
<keyword evidence="2 12" id="KW-0678">Repressor</keyword>
<accession>E6LYU5</accession>
<dbReference type="Gene3D" id="2.10.109.10">
    <property type="entry name" value="Umud Fragment, subunit A"/>
    <property type="match status" value="1"/>
</dbReference>
<evidence type="ECO:0000256" key="7">
    <source>
        <dbReference type="ARBA" id="ARBA00023015"/>
    </source>
</evidence>
<dbReference type="InterPro" id="IPR015927">
    <property type="entry name" value="Peptidase_S24_S26A/B/C"/>
</dbReference>
<dbReference type="InterPro" id="IPR039418">
    <property type="entry name" value="LexA-like"/>
</dbReference>
<dbReference type="GO" id="GO:0004252">
    <property type="term" value="F:serine-type endopeptidase activity"/>
    <property type="evidence" value="ECO:0007669"/>
    <property type="project" value="UniProtKB-UniRule"/>
</dbReference>
<dbReference type="GO" id="GO:0003677">
    <property type="term" value="F:DNA binding"/>
    <property type="evidence" value="ECO:0007669"/>
    <property type="project" value="UniProtKB-UniRule"/>
</dbReference>
<dbReference type="GO" id="GO:0009432">
    <property type="term" value="P:SOS response"/>
    <property type="evidence" value="ECO:0007669"/>
    <property type="project" value="UniProtKB-UniRule"/>
</dbReference>
<dbReference type="NCBIfam" id="TIGR00498">
    <property type="entry name" value="lexA"/>
    <property type="match status" value="1"/>
</dbReference>
<keyword evidence="11 12" id="KW-0742">SOS response</keyword>
<evidence type="ECO:0000259" key="15">
    <source>
        <dbReference type="Pfam" id="PF01726"/>
    </source>
</evidence>
<protein>
    <recommendedName>
        <fullName evidence="12">LexA repressor</fullName>
        <ecNumber evidence="12">3.4.21.88</ecNumber>
    </recommendedName>
</protein>
<comment type="caution">
    <text evidence="16">The sequence shown here is derived from an EMBL/GenBank/DDBJ whole genome shotgun (WGS) entry which is preliminary data.</text>
</comment>
<comment type="catalytic activity">
    <reaction evidence="12">
        <text>Hydrolysis of Ala-|-Gly bond in repressor LexA.</text>
        <dbReference type="EC" id="3.4.21.88"/>
    </reaction>
</comment>
<keyword evidence="9 12" id="KW-0804">Transcription</keyword>
<evidence type="ECO:0000313" key="17">
    <source>
        <dbReference type="Proteomes" id="UP000005573"/>
    </source>
</evidence>
<dbReference type="PRINTS" id="PR00726">
    <property type="entry name" value="LEXASERPTASE"/>
</dbReference>
<comment type="subunit">
    <text evidence="12">Homodimer.</text>
</comment>
<dbReference type="Proteomes" id="UP000005573">
    <property type="component" value="Unassembled WGS sequence"/>
</dbReference>
<proteinExistence type="inferred from homology"/>
<dbReference type="GO" id="GO:0006508">
    <property type="term" value="P:proteolysis"/>
    <property type="evidence" value="ECO:0007669"/>
    <property type="project" value="InterPro"/>
</dbReference>
<comment type="similarity">
    <text evidence="1 12 13">Belongs to the peptidase S24 family.</text>
</comment>
<dbReference type="InterPro" id="IPR036388">
    <property type="entry name" value="WH-like_DNA-bd_sf"/>
</dbReference>
<evidence type="ECO:0000256" key="4">
    <source>
        <dbReference type="ARBA" id="ARBA00022763"/>
    </source>
</evidence>
<feature type="active site" description="For autocatalytic cleavage activity" evidence="12">
    <location>
        <position position="267"/>
    </location>
</feature>
<dbReference type="InterPro" id="IPR006199">
    <property type="entry name" value="LexA_DNA-bd_dom"/>
</dbReference>
<evidence type="ECO:0000256" key="3">
    <source>
        <dbReference type="ARBA" id="ARBA00022705"/>
    </source>
</evidence>
<comment type="function">
    <text evidence="12">Represses a number of genes involved in the response to DNA damage (SOS response), including recA and lexA. In the presence of single-stranded DNA, RecA interacts with LexA causing an autocatalytic cleavage which disrupts the DNA-binding part of LexA, leading to derepression of the SOS regulon and eventually DNA repair.</text>
</comment>
<dbReference type="GO" id="GO:0006281">
    <property type="term" value="P:DNA repair"/>
    <property type="evidence" value="ECO:0007669"/>
    <property type="project" value="UniProtKB-UniRule"/>
</dbReference>
<dbReference type="InterPro" id="IPR006200">
    <property type="entry name" value="LexA"/>
</dbReference>
<feature type="active site" description="For autocatalytic cleavage activity" evidence="12">
    <location>
        <position position="230"/>
    </location>
</feature>
<feature type="site" description="Cleavage; by autolysis" evidence="12">
    <location>
        <begin position="195"/>
        <end position="196"/>
    </location>
</feature>
<dbReference type="SUPFAM" id="SSF51306">
    <property type="entry name" value="LexA/Signal peptidase"/>
    <property type="match status" value="1"/>
</dbReference>
<keyword evidence="4 12" id="KW-0227">DNA damage</keyword>
<dbReference type="SUPFAM" id="SSF46785">
    <property type="entry name" value="Winged helix' DNA-binding domain"/>
    <property type="match status" value="1"/>
</dbReference>
<dbReference type="EMBL" id="AEPY01000008">
    <property type="protein sequence ID" value="EFU80114.1"/>
    <property type="molecule type" value="Genomic_DNA"/>
</dbReference>
<keyword evidence="6 12" id="KW-0068">Autocatalytic cleavage</keyword>
<dbReference type="EC" id="3.4.21.88" evidence="12"/>
<feature type="domain" description="Peptidase S24/S26A/S26B/S26C" evidence="14">
    <location>
        <begin position="188"/>
        <end position="300"/>
    </location>
</feature>
<dbReference type="HOGENOM" id="CLU_066192_45_0_11"/>
<sequence>MVIPPFIRTFVRSNICTYNINQCRRVVESKSNICATIDFERNQPDNCQSDIDPRDENLRVTSDAFCSYRAQIIQTKGAAVSDLTKRQQEVLTTLYRLSQKLAYPPSVRELAEAMGLSSPSSVKHHLDVLTQKGYLRRAPNTPRALEFVKLPEGLETPSPDPVSGTSQSATITTIPVGIADTAVATPVPLVGQIAAGAPITAEEMVEDTFALPRRFTGSGELFMLAVKGDSMQEGGILDGDWVVVRHQNEARNGEIVAAMLDGEATVKEFSRADGHVWLLPHNENYAPIPGDTATILGKVVTVIRSL</sequence>
<dbReference type="PANTHER" id="PTHR33516">
    <property type="entry name" value="LEXA REPRESSOR"/>
    <property type="match status" value="1"/>
</dbReference>
<evidence type="ECO:0000256" key="11">
    <source>
        <dbReference type="ARBA" id="ARBA00023236"/>
    </source>
</evidence>
<evidence type="ECO:0000256" key="12">
    <source>
        <dbReference type="HAMAP-Rule" id="MF_00015"/>
    </source>
</evidence>
<feature type="domain" description="LexA repressor DNA-binding" evidence="15">
    <location>
        <begin position="81"/>
        <end position="144"/>
    </location>
</feature>
<feature type="DNA-binding region" description="H-T-H motif" evidence="12">
    <location>
        <begin position="107"/>
        <end position="127"/>
    </location>
</feature>
<evidence type="ECO:0000256" key="5">
    <source>
        <dbReference type="ARBA" id="ARBA00022801"/>
    </source>
</evidence>
<dbReference type="FunFam" id="2.10.109.10:FF:000001">
    <property type="entry name" value="LexA repressor"/>
    <property type="match status" value="1"/>
</dbReference>
<dbReference type="InterPro" id="IPR006197">
    <property type="entry name" value="Peptidase_S24_LexA"/>
</dbReference>
<evidence type="ECO:0000256" key="13">
    <source>
        <dbReference type="RuleBase" id="RU003991"/>
    </source>
</evidence>
<dbReference type="GO" id="GO:0045892">
    <property type="term" value="P:negative regulation of DNA-templated transcription"/>
    <property type="evidence" value="ECO:0007669"/>
    <property type="project" value="UniProtKB-UniRule"/>
</dbReference>
<reference evidence="16 17" key="1">
    <citation type="submission" date="2010-12" db="EMBL/GenBank/DDBJ databases">
        <authorList>
            <person name="Muzny D."/>
            <person name="Qin X."/>
            <person name="Deng J."/>
            <person name="Jiang H."/>
            <person name="Liu Y."/>
            <person name="Qu J."/>
            <person name="Song X.-Z."/>
            <person name="Zhang L."/>
            <person name="Thornton R."/>
            <person name="Coyle M."/>
            <person name="Francisco L."/>
            <person name="Jackson L."/>
            <person name="Javaid M."/>
            <person name="Korchina V."/>
            <person name="Kovar C."/>
            <person name="Mata R."/>
            <person name="Mathew T."/>
            <person name="Ngo R."/>
            <person name="Nguyen L."/>
            <person name="Nguyen N."/>
            <person name="Okwuonu G."/>
            <person name="Ongeri F."/>
            <person name="Pham C."/>
            <person name="Simmons D."/>
            <person name="Wilczek-Boney K."/>
            <person name="Hale W."/>
            <person name="Jakkamsetti A."/>
            <person name="Pham P."/>
            <person name="Ruth R."/>
            <person name="San Lucas F."/>
            <person name="Warren J."/>
            <person name="Zhang J."/>
            <person name="Zhao Z."/>
            <person name="Zhou C."/>
            <person name="Zhu D."/>
            <person name="Lee S."/>
            <person name="Bess C."/>
            <person name="Blankenburg K."/>
            <person name="Forbes L."/>
            <person name="Fu Q."/>
            <person name="Gubbala S."/>
            <person name="Hirani K."/>
            <person name="Jayaseelan J.C."/>
            <person name="Lara F."/>
            <person name="Munidasa M."/>
            <person name="Palculict T."/>
            <person name="Patil S."/>
            <person name="Pu L.-L."/>
            <person name="Saada N."/>
            <person name="Tang L."/>
            <person name="Weissenberger G."/>
            <person name="Zhu Y."/>
            <person name="Hemphill L."/>
            <person name="Shang Y."/>
            <person name="Youmans B."/>
            <person name="Ayvaz T."/>
            <person name="Ross M."/>
            <person name="Santibanez J."/>
            <person name="Aqrawi P."/>
            <person name="Gross S."/>
            <person name="Joshi V."/>
            <person name="Fowler G."/>
            <person name="Nazareth L."/>
            <person name="Reid J."/>
            <person name="Worley K."/>
            <person name="Petrosino J."/>
            <person name="Highlander S."/>
            <person name="Gibbs R."/>
        </authorList>
    </citation>
    <scope>NUCLEOTIDE SEQUENCE [LARGE SCALE GENOMIC DNA]</scope>
    <source>
        <strain evidence="16 17">ATCC 51333</strain>
    </source>
</reference>
<dbReference type="Pfam" id="PF00717">
    <property type="entry name" value="Peptidase_S24"/>
    <property type="match status" value="1"/>
</dbReference>
<dbReference type="Gene3D" id="1.10.10.10">
    <property type="entry name" value="Winged helix-like DNA-binding domain superfamily/Winged helix DNA-binding domain"/>
    <property type="match status" value="1"/>
</dbReference>
<evidence type="ECO:0000256" key="8">
    <source>
        <dbReference type="ARBA" id="ARBA00023125"/>
    </source>
</evidence>
<name>E6LYU5_9ACTO</name>
<organism evidence="16 17">
    <name type="scientific">Mobiluncus curtisii ATCC 51333</name>
    <dbReference type="NCBI Taxonomy" id="887326"/>
    <lineage>
        <taxon>Bacteria</taxon>
        <taxon>Bacillati</taxon>
        <taxon>Actinomycetota</taxon>
        <taxon>Actinomycetes</taxon>
        <taxon>Actinomycetales</taxon>
        <taxon>Actinomycetaceae</taxon>
        <taxon>Mobiluncus</taxon>
    </lineage>
</organism>
<keyword evidence="8 12" id="KW-0238">DNA-binding</keyword>
<dbReference type="GO" id="GO:0006260">
    <property type="term" value="P:DNA replication"/>
    <property type="evidence" value="ECO:0007669"/>
    <property type="project" value="UniProtKB-UniRule"/>
</dbReference>
<keyword evidence="7 12" id="KW-0805">Transcription regulation</keyword>
<dbReference type="Pfam" id="PF01726">
    <property type="entry name" value="LexA_DNA_bind"/>
    <property type="match status" value="1"/>
</dbReference>
<keyword evidence="3 12" id="KW-0235">DNA replication</keyword>
<dbReference type="InterPro" id="IPR050077">
    <property type="entry name" value="LexA_repressor"/>
</dbReference>
<dbReference type="AlphaFoldDB" id="E6LYU5"/>
<evidence type="ECO:0000256" key="2">
    <source>
        <dbReference type="ARBA" id="ARBA00022491"/>
    </source>
</evidence>
<evidence type="ECO:0000259" key="14">
    <source>
        <dbReference type="Pfam" id="PF00717"/>
    </source>
</evidence>
<evidence type="ECO:0000256" key="10">
    <source>
        <dbReference type="ARBA" id="ARBA00023204"/>
    </source>
</evidence>